<evidence type="ECO:0008006" key="4">
    <source>
        <dbReference type="Google" id="ProtNLM"/>
    </source>
</evidence>
<evidence type="ECO:0000313" key="3">
    <source>
        <dbReference type="Proteomes" id="UP000696280"/>
    </source>
</evidence>
<dbReference type="Proteomes" id="UP000696280">
    <property type="component" value="Unassembled WGS sequence"/>
</dbReference>
<proteinExistence type="predicted"/>
<evidence type="ECO:0000313" key="2">
    <source>
        <dbReference type="EMBL" id="CAG8958938.1"/>
    </source>
</evidence>
<accession>A0A9N9L6D4</accession>
<keyword evidence="3" id="KW-1185">Reference proteome</keyword>
<feature type="signal peptide" evidence="1">
    <location>
        <begin position="1"/>
        <end position="19"/>
    </location>
</feature>
<evidence type="ECO:0000256" key="1">
    <source>
        <dbReference type="SAM" id="SignalP"/>
    </source>
</evidence>
<dbReference type="EMBL" id="CAJVRL010000086">
    <property type="protein sequence ID" value="CAG8958938.1"/>
    <property type="molecule type" value="Genomic_DNA"/>
</dbReference>
<dbReference type="InterPro" id="IPR023346">
    <property type="entry name" value="Lysozyme-like_dom_sf"/>
</dbReference>
<dbReference type="SUPFAM" id="SSF53955">
    <property type="entry name" value="Lysozyme-like"/>
    <property type="match status" value="1"/>
</dbReference>
<reference evidence="2" key="1">
    <citation type="submission" date="2021-07" db="EMBL/GenBank/DDBJ databases">
        <authorList>
            <person name="Durling M."/>
        </authorList>
    </citation>
    <scope>NUCLEOTIDE SEQUENCE</scope>
</reference>
<organism evidence="2 3">
    <name type="scientific">Hymenoscyphus fraxineus</name>
    <dbReference type="NCBI Taxonomy" id="746836"/>
    <lineage>
        <taxon>Eukaryota</taxon>
        <taxon>Fungi</taxon>
        <taxon>Dikarya</taxon>
        <taxon>Ascomycota</taxon>
        <taxon>Pezizomycotina</taxon>
        <taxon>Leotiomycetes</taxon>
        <taxon>Helotiales</taxon>
        <taxon>Helotiaceae</taxon>
        <taxon>Hymenoscyphus</taxon>
    </lineage>
</organism>
<gene>
    <name evidence="2" type="ORF">HYFRA_00012935</name>
</gene>
<protein>
    <recommendedName>
        <fullName evidence="4">Glycoside hydrolase family 23 protein</fullName>
    </recommendedName>
</protein>
<feature type="chain" id="PRO_5040461802" description="Glycoside hydrolase family 23 protein" evidence="1">
    <location>
        <begin position="20"/>
        <end position="237"/>
    </location>
</feature>
<dbReference type="OrthoDB" id="1193027at2759"/>
<comment type="caution">
    <text evidence="2">The sequence shown here is derived from an EMBL/GenBank/DDBJ whole genome shotgun (WGS) entry which is preliminary data.</text>
</comment>
<dbReference type="AlphaFoldDB" id="A0A9N9L6D4"/>
<keyword evidence="1" id="KW-0732">Signal</keyword>
<sequence>MYTKSAIIGLLALTGNTFAAPITDATLVQRETFKGTAFKGDGSAKAGWPTDSKWVTFDKMWSTNKPKIGCPAGTTKNSAAETDNIKAGIQSVAKSSGVDQRFILAVIMQESHGCLRVGATASPGAGVNNPGIMQSHNGQHNCPASGACGKDIITGMIADGTTGTKDGSGLKQLQEKAATVTGSKEKAQLAYWAARYYNSGENSIKKGSPLEIDTVDQPGATPSYSSDIANRLIGFSD</sequence>
<dbReference type="Gene3D" id="1.10.530.10">
    <property type="match status" value="1"/>
</dbReference>
<name>A0A9N9L6D4_9HELO</name>